<keyword evidence="3" id="KW-0670">Pyruvate</keyword>
<evidence type="ECO:0000313" key="4">
    <source>
        <dbReference type="Proteomes" id="UP000178943"/>
    </source>
</evidence>
<proteinExistence type="predicted"/>
<evidence type="ECO:0000256" key="1">
    <source>
        <dbReference type="ARBA" id="ARBA00023002"/>
    </source>
</evidence>
<name>A0A1F5VDB4_9BACT</name>
<dbReference type="InterPro" id="IPR052554">
    <property type="entry name" value="2-oxoglutarate_synth_KorC"/>
</dbReference>
<evidence type="ECO:0000259" key="2">
    <source>
        <dbReference type="Pfam" id="PF01558"/>
    </source>
</evidence>
<organism evidence="3 4">
    <name type="scientific">Candidatus Fischerbacteria bacterium RBG_13_37_8</name>
    <dbReference type="NCBI Taxonomy" id="1817863"/>
    <lineage>
        <taxon>Bacteria</taxon>
        <taxon>Candidatus Fischeribacteriota</taxon>
    </lineage>
</organism>
<accession>A0A1F5VDB4</accession>
<protein>
    <submittedName>
        <fullName evidence="3">Pyruvate ferredoxin oxidoreductase</fullName>
    </submittedName>
</protein>
<reference evidence="3 4" key="1">
    <citation type="journal article" date="2016" name="Nat. Commun.">
        <title>Thousands of microbial genomes shed light on interconnected biogeochemical processes in an aquifer system.</title>
        <authorList>
            <person name="Anantharaman K."/>
            <person name="Brown C.T."/>
            <person name="Hug L.A."/>
            <person name="Sharon I."/>
            <person name="Castelle C.J."/>
            <person name="Probst A.J."/>
            <person name="Thomas B.C."/>
            <person name="Singh A."/>
            <person name="Wilkins M.J."/>
            <person name="Karaoz U."/>
            <person name="Brodie E.L."/>
            <person name="Williams K.H."/>
            <person name="Hubbard S.S."/>
            <person name="Banfield J.F."/>
        </authorList>
    </citation>
    <scope>NUCLEOTIDE SEQUENCE [LARGE SCALE GENOMIC DNA]</scope>
</reference>
<dbReference type="PANTHER" id="PTHR42730">
    <property type="entry name" value="2-OXOGLUTARATE SYNTHASE SUBUNIT KORC"/>
    <property type="match status" value="1"/>
</dbReference>
<gene>
    <name evidence="3" type="ORF">A2Y62_12030</name>
</gene>
<dbReference type="GO" id="GO:0016903">
    <property type="term" value="F:oxidoreductase activity, acting on the aldehyde or oxo group of donors"/>
    <property type="evidence" value="ECO:0007669"/>
    <property type="project" value="InterPro"/>
</dbReference>
<dbReference type="Gene3D" id="3.40.920.10">
    <property type="entry name" value="Pyruvate-ferredoxin oxidoreductase, PFOR, domain III"/>
    <property type="match status" value="1"/>
</dbReference>
<dbReference type="Pfam" id="PF01558">
    <property type="entry name" value="POR"/>
    <property type="match status" value="1"/>
</dbReference>
<dbReference type="InterPro" id="IPR002869">
    <property type="entry name" value="Pyrv_flavodox_OxRed_cen"/>
</dbReference>
<dbReference type="Proteomes" id="UP000178943">
    <property type="component" value="Unassembled WGS sequence"/>
</dbReference>
<dbReference type="AlphaFoldDB" id="A0A1F5VDB4"/>
<dbReference type="SUPFAM" id="SSF53323">
    <property type="entry name" value="Pyruvate-ferredoxin oxidoreductase, PFOR, domain III"/>
    <property type="match status" value="1"/>
</dbReference>
<comment type="caution">
    <text evidence="3">The sequence shown here is derived from an EMBL/GenBank/DDBJ whole genome shotgun (WGS) entry which is preliminary data.</text>
</comment>
<feature type="domain" description="Pyruvate/ketoisovalerate oxidoreductase catalytic" evidence="2">
    <location>
        <begin position="12"/>
        <end position="174"/>
    </location>
</feature>
<keyword evidence="1" id="KW-0560">Oxidoreductase</keyword>
<dbReference type="PANTHER" id="PTHR42730:SF1">
    <property type="entry name" value="2-OXOGLUTARATE SYNTHASE SUBUNIT KORC"/>
    <property type="match status" value="1"/>
</dbReference>
<dbReference type="EMBL" id="MFGW01000195">
    <property type="protein sequence ID" value="OGF61429.1"/>
    <property type="molecule type" value="Genomic_DNA"/>
</dbReference>
<dbReference type="STRING" id="1817863.A2Y62_12030"/>
<evidence type="ECO:0000313" key="3">
    <source>
        <dbReference type="EMBL" id="OGF61429.1"/>
    </source>
</evidence>
<dbReference type="InterPro" id="IPR019752">
    <property type="entry name" value="Pyrv/ketoisovalerate_OxRed_cat"/>
</dbReference>
<sequence>MNDTELKIGGLGGQGVILTGIIIGKAATLYDEKHATMIQSFGPEARGSACSTQLILSETPILYPYVTRPYILMVMSQDAFNKFYPEMNPEGHLLIEAELVNPQGVNPKTKVDLISATRIAEELGRRLIVNIVMLGFFAARTNLLNPESIRKAVLDSVPTGTEELNLKAYDKGFQYGQQLQ</sequence>